<comment type="PTM">
    <text evidence="9">Is synthesized initially as an inactive proenzyme. Formation of the active enzyme involves a self-maturation process in which the active site pyruvoyl group is generated from an internal serine residue via an autocatalytic post-translational modification. Two non-identical subunits are generated from the proenzyme in this reaction, and the pyruvate is formed at the N-terminus of the alpha chain, which is derived from the carboxyl end of the proenzyme. The post-translation cleavage follows an unusual pathway, termed non-hydrolytic serinolysis, in which the side chain hydroxyl group of the serine supplies its oxygen atom to form the C-terminus of the beta chain, while the remainder of the serine residue undergoes an oxidative deamination to produce ammonia and the pyruvoyl group blocking the N-terminus of the alpha chain.</text>
</comment>
<keyword evidence="5 9" id="KW-0865">Zymogen</keyword>
<dbReference type="NCBIfam" id="TIGR03330">
    <property type="entry name" value="SAM_DCase_Bsu"/>
    <property type="match status" value="1"/>
</dbReference>
<evidence type="ECO:0000313" key="10">
    <source>
        <dbReference type="EMBL" id="PPK87469.1"/>
    </source>
</evidence>
<dbReference type="PANTHER" id="PTHR33866">
    <property type="entry name" value="S-ADENOSYLMETHIONINE DECARBOXYLASE PROENZYME"/>
    <property type="match status" value="1"/>
</dbReference>
<reference evidence="10 11" key="1">
    <citation type="submission" date="2018-02" db="EMBL/GenBank/DDBJ databases">
        <title>Genomic Encyclopedia of Archaeal and Bacterial Type Strains, Phase II (KMG-II): from individual species to whole genera.</title>
        <authorList>
            <person name="Goeker M."/>
        </authorList>
    </citation>
    <scope>NUCLEOTIDE SEQUENCE [LARGE SCALE GENOMIC DNA]</scope>
    <source>
        <strain evidence="10 11">DSM 29526</strain>
    </source>
</reference>
<feature type="chain" id="PRO_5023224775" description="S-adenosylmethionine decarboxylase beta chain" evidence="9">
    <location>
        <begin position="1"/>
        <end position="63"/>
    </location>
</feature>
<feature type="modified residue" description="Pyruvic acid (Ser); by autocatalysis" evidence="9">
    <location>
        <position position="64"/>
    </location>
</feature>
<comment type="similarity">
    <text evidence="9">Belongs to the prokaryotic AdoMetDC family. Type 1 subfamily.</text>
</comment>
<dbReference type="UniPathway" id="UPA00331">
    <property type="reaction ID" value="UER00451"/>
</dbReference>
<evidence type="ECO:0000256" key="1">
    <source>
        <dbReference type="ARBA" id="ARBA00022793"/>
    </source>
</evidence>
<comment type="subunit">
    <text evidence="9">Heterotetramer of two alpha and two beta chains arranged as a dimer of alpha/beta heterodimers.</text>
</comment>
<evidence type="ECO:0000256" key="9">
    <source>
        <dbReference type="HAMAP-Rule" id="MF_00464"/>
    </source>
</evidence>
<feature type="site" description="Cleavage (non-hydrolytic); by autolysis" evidence="9">
    <location>
        <begin position="63"/>
        <end position="64"/>
    </location>
</feature>
<feature type="chain" id="PRO_5023224774" description="S-adenosylmethionine decarboxylase alpha chain" evidence="9">
    <location>
        <begin position="64"/>
        <end position="122"/>
    </location>
</feature>
<dbReference type="InterPro" id="IPR016067">
    <property type="entry name" value="S-AdoMet_deCO2ase_core"/>
</dbReference>
<dbReference type="EC" id="4.1.1.50" evidence="9"/>
<keyword evidence="3 9" id="KW-0745">Spermidine biosynthesis</keyword>
<dbReference type="HAMAP" id="MF_00464">
    <property type="entry name" value="AdoMetDC_1"/>
    <property type="match status" value="1"/>
</dbReference>
<comment type="function">
    <text evidence="9">Catalyzes the decarboxylation of S-adenosylmethionine to S-adenosylmethioninamine (dcAdoMet), the propylamine donor required for the synthesis of the polyamines spermine and spermidine from the diamine putrescine.</text>
</comment>
<protein>
    <recommendedName>
        <fullName evidence="9">S-adenosylmethionine decarboxylase proenzyme</fullName>
        <shortName evidence="9">AdoMetDC</shortName>
        <shortName evidence="9">SAMDC</shortName>
        <ecNumber evidence="9">4.1.1.50</ecNumber>
    </recommendedName>
    <component>
        <recommendedName>
            <fullName evidence="9">S-adenosylmethionine decarboxylase beta chain</fullName>
        </recommendedName>
    </component>
    <component>
        <recommendedName>
            <fullName evidence="9">S-adenosylmethionine decarboxylase alpha chain</fullName>
        </recommendedName>
    </component>
</protein>
<keyword evidence="4 9" id="KW-0620">Polyamine biosynthesis</keyword>
<keyword evidence="6 9" id="KW-0456">Lyase</keyword>
<dbReference type="PANTHER" id="PTHR33866:SF2">
    <property type="entry name" value="S-ADENOSYLMETHIONINE DECARBOXYLASE PROENZYME"/>
    <property type="match status" value="1"/>
</dbReference>
<dbReference type="GO" id="GO:0008295">
    <property type="term" value="P:spermidine biosynthetic process"/>
    <property type="evidence" value="ECO:0007669"/>
    <property type="project" value="UniProtKB-UniRule"/>
</dbReference>
<gene>
    <name evidence="9" type="primary">speH</name>
    <name evidence="10" type="ORF">CLV84_0410</name>
</gene>
<dbReference type="Pfam" id="PF02675">
    <property type="entry name" value="AdoMet_dc"/>
    <property type="match status" value="1"/>
</dbReference>
<proteinExistence type="inferred from homology"/>
<name>A0A2S6I7P4_9BACT</name>
<dbReference type="SUPFAM" id="SSF56276">
    <property type="entry name" value="S-adenosylmethionine decarboxylase"/>
    <property type="match status" value="1"/>
</dbReference>
<evidence type="ECO:0000256" key="3">
    <source>
        <dbReference type="ARBA" id="ARBA00023066"/>
    </source>
</evidence>
<accession>A0A2S6I7P4</accession>
<evidence type="ECO:0000313" key="11">
    <source>
        <dbReference type="Proteomes" id="UP000237662"/>
    </source>
</evidence>
<evidence type="ECO:0000256" key="7">
    <source>
        <dbReference type="ARBA" id="ARBA00023270"/>
    </source>
</evidence>
<evidence type="ECO:0000256" key="2">
    <source>
        <dbReference type="ARBA" id="ARBA00022813"/>
    </source>
</evidence>
<keyword evidence="11" id="KW-1185">Reference proteome</keyword>
<keyword evidence="2 9" id="KW-0068">Autocatalytic cleavage</keyword>
<dbReference type="Gene3D" id="3.60.90.10">
    <property type="entry name" value="S-adenosylmethionine decarboxylase"/>
    <property type="match status" value="1"/>
</dbReference>
<evidence type="ECO:0000256" key="5">
    <source>
        <dbReference type="ARBA" id="ARBA00023145"/>
    </source>
</evidence>
<feature type="active site" description="Proton acceptor; for processing activity" evidence="9">
    <location>
        <position position="69"/>
    </location>
</feature>
<dbReference type="Proteomes" id="UP000237662">
    <property type="component" value="Unassembled WGS sequence"/>
</dbReference>
<keyword evidence="1 9" id="KW-0210">Decarboxylase</keyword>
<keyword evidence="8 9" id="KW-0670">Pyruvate</keyword>
<dbReference type="AlphaFoldDB" id="A0A2S6I7P4"/>
<dbReference type="InterPro" id="IPR017716">
    <property type="entry name" value="S-AdoMet_deCOase_pro-enz"/>
</dbReference>
<evidence type="ECO:0000256" key="6">
    <source>
        <dbReference type="ARBA" id="ARBA00023239"/>
    </source>
</evidence>
<comment type="caution">
    <text evidence="10">The sequence shown here is derived from an EMBL/GenBank/DDBJ whole genome shotgun (WGS) entry which is preliminary data.</text>
</comment>
<organism evidence="10 11">
    <name type="scientific">Neolewinella xylanilytica</name>
    <dbReference type="NCBI Taxonomy" id="1514080"/>
    <lineage>
        <taxon>Bacteria</taxon>
        <taxon>Pseudomonadati</taxon>
        <taxon>Bacteroidota</taxon>
        <taxon>Saprospiria</taxon>
        <taxon>Saprospirales</taxon>
        <taxon>Lewinellaceae</taxon>
        <taxon>Neolewinella</taxon>
    </lineage>
</organism>
<feature type="active site" description="Proton donor; for catalytic activity" evidence="9">
    <location>
        <position position="84"/>
    </location>
</feature>
<feature type="active site" description="Schiff-base intermediate with substrate; via pyruvic acid" evidence="9">
    <location>
        <position position="64"/>
    </location>
</feature>
<keyword evidence="9" id="KW-0949">S-adenosyl-L-methionine</keyword>
<dbReference type="GO" id="GO:0004014">
    <property type="term" value="F:adenosylmethionine decarboxylase activity"/>
    <property type="evidence" value="ECO:0007669"/>
    <property type="project" value="UniProtKB-UniRule"/>
</dbReference>
<dbReference type="OrthoDB" id="9793120at2"/>
<dbReference type="EMBL" id="PTJC01000005">
    <property type="protein sequence ID" value="PPK87469.1"/>
    <property type="molecule type" value="Genomic_DNA"/>
</dbReference>
<dbReference type="GO" id="GO:0005829">
    <property type="term" value="C:cytosol"/>
    <property type="evidence" value="ECO:0007669"/>
    <property type="project" value="TreeGrafter"/>
</dbReference>
<evidence type="ECO:0000256" key="4">
    <source>
        <dbReference type="ARBA" id="ARBA00023115"/>
    </source>
</evidence>
<dbReference type="InterPro" id="IPR003826">
    <property type="entry name" value="AdoMetDC_fam_prok"/>
</dbReference>
<comment type="cofactor">
    <cofactor evidence="9">
        <name>pyruvate</name>
        <dbReference type="ChEBI" id="CHEBI:15361"/>
    </cofactor>
    <text evidence="9">Binds 1 pyruvoyl group covalently per subunit.</text>
</comment>
<comment type="pathway">
    <text evidence="9">Amine and polyamine biosynthesis; S-adenosylmethioninamine biosynthesis; S-adenosylmethioninamine from S-adenosyl-L-methionine: step 1/1.</text>
</comment>
<comment type="catalytic activity">
    <reaction evidence="9">
        <text>S-adenosyl-L-methionine + H(+) = S-adenosyl 3-(methylsulfanyl)propylamine + CO2</text>
        <dbReference type="Rhea" id="RHEA:15981"/>
        <dbReference type="ChEBI" id="CHEBI:15378"/>
        <dbReference type="ChEBI" id="CHEBI:16526"/>
        <dbReference type="ChEBI" id="CHEBI:57443"/>
        <dbReference type="ChEBI" id="CHEBI:59789"/>
        <dbReference type="EC" id="4.1.1.50"/>
    </reaction>
</comment>
<evidence type="ECO:0000256" key="8">
    <source>
        <dbReference type="ARBA" id="ARBA00023317"/>
    </source>
</evidence>
<dbReference type="RefSeq" id="WP_104418067.1">
    <property type="nucleotide sequence ID" value="NZ_PTJC01000005.1"/>
</dbReference>
<keyword evidence="7 9" id="KW-0704">Schiff base</keyword>
<sequence>MADYLGIHILLELHECPADRLRLPGDSERILLAAAAAMGATIVESRFHAFSPHGVSGVVVIAESHLTVHTWPEYGYAAVDVFSCGQLDLEAGLAILREGFGAAQTEQQTFRRGRLPVTRGHR</sequence>